<protein>
    <submittedName>
        <fullName evidence="1">Uncharacterized protein</fullName>
    </submittedName>
</protein>
<organism evidence="1">
    <name type="scientific">marine sediment metagenome</name>
    <dbReference type="NCBI Taxonomy" id="412755"/>
    <lineage>
        <taxon>unclassified sequences</taxon>
        <taxon>metagenomes</taxon>
        <taxon>ecological metagenomes</taxon>
    </lineage>
</organism>
<accession>A0A0F9AR66</accession>
<gene>
    <name evidence="1" type="ORF">LCGC14_2539390</name>
</gene>
<evidence type="ECO:0000313" key="1">
    <source>
        <dbReference type="EMBL" id="KKL12074.1"/>
    </source>
</evidence>
<reference evidence="1" key="1">
    <citation type="journal article" date="2015" name="Nature">
        <title>Complex archaea that bridge the gap between prokaryotes and eukaryotes.</title>
        <authorList>
            <person name="Spang A."/>
            <person name="Saw J.H."/>
            <person name="Jorgensen S.L."/>
            <person name="Zaremba-Niedzwiedzka K."/>
            <person name="Martijn J."/>
            <person name="Lind A.E."/>
            <person name="van Eijk R."/>
            <person name="Schleper C."/>
            <person name="Guy L."/>
            <person name="Ettema T.J."/>
        </authorList>
    </citation>
    <scope>NUCLEOTIDE SEQUENCE</scope>
</reference>
<sequence length="56" mass="6568">KLELVERGYNRDKEKLPQINFGVIYGEPFSLPLFYTKYPGSIPDVKTLQNMVEYLD</sequence>
<comment type="caution">
    <text evidence="1">The sequence shown here is derived from an EMBL/GenBank/DDBJ whole genome shotgun (WGS) entry which is preliminary data.</text>
</comment>
<name>A0A0F9AR66_9ZZZZ</name>
<dbReference type="AlphaFoldDB" id="A0A0F9AR66"/>
<feature type="non-terminal residue" evidence="1">
    <location>
        <position position="1"/>
    </location>
</feature>
<dbReference type="EMBL" id="LAZR01041407">
    <property type="protein sequence ID" value="KKL12074.1"/>
    <property type="molecule type" value="Genomic_DNA"/>
</dbReference>
<proteinExistence type="predicted"/>